<sequence length="632" mass="68674">MAKHPRKKQKTTDVPPQPLGSVKRLDDDEGKDDEERRLESILFGKPYKPSDGKNSKYLLEVSDQSGDELREDGGGNELEQLRDTDLFFVDDGAPSAPVEIPDLDMDEHSDNGAPAGQQQAEESSSNDEHSSSEDSDDTSEDDETENSVPTERQPLKSSLPKSQKTAAWTDPDDTNLTVSLGTNKRLRKLRDAPGEDAVGGAQYEAKLRREYERIHAPPAWAAAARKKLHADSISQTKRRRSAAALSDDDNDGRSSAVDDTEGRIAGALEDMETLLASSGGIVAERKGGKLLAKGTLAIERLRDANQSARAEGDIKALAFHPSPKVPVLMVASGDRRLKLFNVDGHTNPHLQTIHIPSLPFTNALFHPTGTSILLTGQRPFYYTHDLQSGVTTRSPRGLWGSFASNNPSKDSDMSMEKCAFDASGEVLAVAGRKGYVHLVDWKSGGAQVVGSVKMNTPVKSLWWTRGDTASELMTLGEDAEVYVWNVGERRCVKRWKDDGGFGSVVMSGDSGGRYLGVGSKTGLVNVYGSDTLSSNLATTPKPLKTLTNLTTSISTLRFNHDSQLLAISSNTKKDQMRLIHLASLTSFSNWPTSSTPLGHVNAIDFSAGSEYIAVGNNRGRVLLYHLPHFVAH</sequence>
<comment type="similarity">
    <text evidence="6">Belongs to the WD repeat UTP18 family.</text>
</comment>
<dbReference type="GO" id="GO:0032040">
    <property type="term" value="C:small-subunit processome"/>
    <property type="evidence" value="ECO:0007669"/>
    <property type="project" value="TreeGrafter"/>
</dbReference>
<dbReference type="Gene3D" id="2.130.10.10">
    <property type="entry name" value="YVTN repeat-like/Quinoprotein amine dehydrogenase"/>
    <property type="match status" value="1"/>
</dbReference>
<protein>
    <submittedName>
        <fullName evidence="8">WD40 repeat-like protein</fullName>
    </submittedName>
</protein>
<dbReference type="InterPro" id="IPR015943">
    <property type="entry name" value="WD40/YVTN_repeat-like_dom_sf"/>
</dbReference>
<comment type="subcellular location">
    <subcellularLocation>
        <location evidence="1">Nucleus</location>
        <location evidence="1">Nucleolus</location>
    </subcellularLocation>
</comment>
<dbReference type="InterPro" id="IPR001680">
    <property type="entry name" value="WD40_rpt"/>
</dbReference>
<keyword evidence="2" id="KW-0698">rRNA processing</keyword>
<dbReference type="InterPro" id="IPR036322">
    <property type="entry name" value="WD40_repeat_dom_sf"/>
</dbReference>
<keyword evidence="5" id="KW-0539">Nucleus</keyword>
<dbReference type="Proteomes" id="UP000294933">
    <property type="component" value="Unassembled WGS sequence"/>
</dbReference>
<dbReference type="GO" id="GO:0034388">
    <property type="term" value="C:Pwp2p-containing subcomplex of 90S preribosome"/>
    <property type="evidence" value="ECO:0007669"/>
    <property type="project" value="TreeGrafter"/>
</dbReference>
<dbReference type="EMBL" id="ML170175">
    <property type="protein sequence ID" value="TDL22343.1"/>
    <property type="molecule type" value="Genomic_DNA"/>
</dbReference>
<keyword evidence="9" id="KW-1185">Reference proteome</keyword>
<evidence type="ECO:0000256" key="4">
    <source>
        <dbReference type="ARBA" id="ARBA00022737"/>
    </source>
</evidence>
<feature type="compositionally biased region" description="Polar residues" evidence="7">
    <location>
        <begin position="155"/>
        <end position="166"/>
    </location>
</feature>
<dbReference type="PANTHER" id="PTHR18359:SF0">
    <property type="entry name" value="U3 SMALL NUCLEOLAR RNA-ASSOCIATED PROTEIN 18 HOMOLOG"/>
    <property type="match status" value="1"/>
</dbReference>
<evidence type="ECO:0000256" key="1">
    <source>
        <dbReference type="ARBA" id="ARBA00004604"/>
    </source>
</evidence>
<keyword evidence="4" id="KW-0677">Repeat</keyword>
<dbReference type="SMART" id="SM00320">
    <property type="entry name" value="WD40"/>
    <property type="match status" value="6"/>
</dbReference>
<gene>
    <name evidence="8" type="ORF">BD410DRAFT_748576</name>
</gene>
<evidence type="ECO:0000256" key="5">
    <source>
        <dbReference type="ARBA" id="ARBA00023242"/>
    </source>
</evidence>
<dbReference type="VEuPathDB" id="FungiDB:BD410DRAFT_748576"/>
<dbReference type="AlphaFoldDB" id="A0A4Y7Q3V9"/>
<evidence type="ECO:0000313" key="9">
    <source>
        <dbReference type="Proteomes" id="UP000294933"/>
    </source>
</evidence>
<evidence type="ECO:0000256" key="2">
    <source>
        <dbReference type="ARBA" id="ARBA00022552"/>
    </source>
</evidence>
<feature type="region of interest" description="Disordered" evidence="7">
    <location>
        <begin position="229"/>
        <end position="263"/>
    </location>
</feature>
<dbReference type="SUPFAM" id="SSF50978">
    <property type="entry name" value="WD40 repeat-like"/>
    <property type="match status" value="1"/>
</dbReference>
<organism evidence="8 9">
    <name type="scientific">Rickenella mellea</name>
    <dbReference type="NCBI Taxonomy" id="50990"/>
    <lineage>
        <taxon>Eukaryota</taxon>
        <taxon>Fungi</taxon>
        <taxon>Dikarya</taxon>
        <taxon>Basidiomycota</taxon>
        <taxon>Agaricomycotina</taxon>
        <taxon>Agaricomycetes</taxon>
        <taxon>Hymenochaetales</taxon>
        <taxon>Rickenellaceae</taxon>
        <taxon>Rickenella</taxon>
    </lineage>
</organism>
<proteinExistence type="inferred from homology"/>
<evidence type="ECO:0000256" key="6">
    <source>
        <dbReference type="ARBA" id="ARBA00025767"/>
    </source>
</evidence>
<evidence type="ECO:0000256" key="3">
    <source>
        <dbReference type="ARBA" id="ARBA00022574"/>
    </source>
</evidence>
<dbReference type="OrthoDB" id="1935146at2759"/>
<evidence type="ECO:0000313" key="8">
    <source>
        <dbReference type="EMBL" id="TDL22343.1"/>
    </source>
</evidence>
<dbReference type="STRING" id="50990.A0A4Y7Q3V9"/>
<dbReference type="GO" id="GO:0006364">
    <property type="term" value="P:rRNA processing"/>
    <property type="evidence" value="ECO:0007669"/>
    <property type="project" value="UniProtKB-KW"/>
</dbReference>
<accession>A0A4Y7Q3V9</accession>
<feature type="compositionally biased region" description="Basic and acidic residues" evidence="7">
    <location>
        <begin position="67"/>
        <end position="85"/>
    </location>
</feature>
<keyword evidence="3" id="KW-0853">WD repeat</keyword>
<name>A0A4Y7Q3V9_9AGAM</name>
<reference evidence="8 9" key="1">
    <citation type="submission" date="2018-06" db="EMBL/GenBank/DDBJ databases">
        <title>A transcriptomic atlas of mushroom development highlights an independent origin of complex multicellularity.</title>
        <authorList>
            <consortium name="DOE Joint Genome Institute"/>
            <person name="Krizsan K."/>
            <person name="Almasi E."/>
            <person name="Merenyi Z."/>
            <person name="Sahu N."/>
            <person name="Viragh M."/>
            <person name="Koszo T."/>
            <person name="Mondo S."/>
            <person name="Kiss B."/>
            <person name="Balint B."/>
            <person name="Kues U."/>
            <person name="Barry K."/>
            <person name="Hegedus J.C."/>
            <person name="Henrissat B."/>
            <person name="Johnson J."/>
            <person name="Lipzen A."/>
            <person name="Ohm R."/>
            <person name="Nagy I."/>
            <person name="Pangilinan J."/>
            <person name="Yan J."/>
            <person name="Xiong Y."/>
            <person name="Grigoriev I.V."/>
            <person name="Hibbett D.S."/>
            <person name="Nagy L.G."/>
        </authorList>
    </citation>
    <scope>NUCLEOTIDE SEQUENCE [LARGE SCALE GENOMIC DNA]</scope>
    <source>
        <strain evidence="8 9">SZMC22713</strain>
    </source>
</reference>
<evidence type="ECO:0000256" key="7">
    <source>
        <dbReference type="SAM" id="MobiDB-lite"/>
    </source>
</evidence>
<dbReference type="PANTHER" id="PTHR18359">
    <property type="entry name" value="WD-REPEAT PROTEIN-RELATED"/>
    <property type="match status" value="1"/>
</dbReference>
<feature type="compositionally biased region" description="Acidic residues" evidence="7">
    <location>
        <begin position="133"/>
        <end position="145"/>
    </location>
</feature>
<feature type="region of interest" description="Disordered" evidence="7">
    <location>
        <begin position="1"/>
        <end position="179"/>
    </location>
</feature>
<dbReference type="InterPro" id="IPR045161">
    <property type="entry name" value="Utp18"/>
</dbReference>